<proteinExistence type="predicted"/>
<evidence type="ECO:0000313" key="3">
    <source>
        <dbReference type="Proteomes" id="UP000308121"/>
    </source>
</evidence>
<comment type="caution">
    <text evidence="2">The sequence shown here is derived from an EMBL/GenBank/DDBJ whole genome shotgun (WGS) entry which is preliminary data.</text>
</comment>
<dbReference type="EMBL" id="SZYE01000034">
    <property type="protein sequence ID" value="TKR24333.1"/>
    <property type="molecule type" value="Genomic_DNA"/>
</dbReference>
<evidence type="ECO:0000259" key="1">
    <source>
        <dbReference type="Pfam" id="PF25873"/>
    </source>
</evidence>
<sequence length="505" mass="53476">MDKLLDGDGDRRLTVVAAGAGWGKTTAVATWAAAQAGPVAWLSLEPRDTVPQALASRVLDALRASGAVPADHPLARLRVPPTSTPAFRARWMGGLEQLPAESTLVVDDLDVVRHHTVVQTVRELLAADVPLRLLLLSRSEPPVGRRGATLLAAEDLAFTVADVRALGEVEGVDVPSEQARLILERTQGWPTGVRIALGRLARLQRAGTPPDEDDVADALADDRAVADYLVDEVVDRQPDPVRSFLLRSSVVPTFSPELARALSPDAPTGRLHEALAAAHDFVGPVAPAGAALHYHPLLREILHTTLRVRDPEGHQDAHACAARWLLRHGDPVAALDHATEAEDGELVGRVVAEAAAPLLVTPNREAVRRALLRLPYDEAPPAAWSELCAAALALVDRAYPACRAHVARLRGLAAHDAAHAGRPPVATRVLADLLDASAARGAGEVATQGSGALAALEALSQAPWPFPAYLPYLRFAHDLRGGALLWQGDAVGAHRELAASVAEDP</sequence>
<gene>
    <name evidence="2" type="ORF">FA014_06710</name>
</gene>
<protein>
    <recommendedName>
        <fullName evidence="1">MalT-like winged helix domain-containing protein</fullName>
    </recommendedName>
</protein>
<feature type="domain" description="MalT-like winged helix" evidence="1">
    <location>
        <begin position="231"/>
        <end position="312"/>
    </location>
</feature>
<dbReference type="Proteomes" id="UP000308121">
    <property type="component" value="Unassembled WGS sequence"/>
</dbReference>
<dbReference type="InterPro" id="IPR059106">
    <property type="entry name" value="WHD_MalT"/>
</dbReference>
<dbReference type="Pfam" id="PF25873">
    <property type="entry name" value="WHD_MalT"/>
    <property type="match status" value="1"/>
</dbReference>
<dbReference type="AlphaFoldDB" id="A0A7Z8K2K6"/>
<accession>A0A7Z8K2K6</accession>
<feature type="non-terminal residue" evidence="2">
    <location>
        <position position="505"/>
    </location>
</feature>
<organism evidence="2 3">
    <name type="scientific">Cellulomonas hominis</name>
    <dbReference type="NCBI Taxonomy" id="156981"/>
    <lineage>
        <taxon>Bacteria</taxon>
        <taxon>Bacillati</taxon>
        <taxon>Actinomycetota</taxon>
        <taxon>Actinomycetes</taxon>
        <taxon>Micrococcales</taxon>
        <taxon>Cellulomonadaceae</taxon>
        <taxon>Cellulomonas</taxon>
    </lineage>
</organism>
<name>A0A7Z8K2K6_9CELL</name>
<reference evidence="2 3" key="1">
    <citation type="submission" date="2019-05" db="EMBL/GenBank/DDBJ databases">
        <title>Genome sequence of Cellulomonas hominis strain CS1.</title>
        <authorList>
            <person name="Belmont J."/>
            <person name="Maclea K.S."/>
        </authorList>
    </citation>
    <scope>NUCLEOTIDE SEQUENCE [LARGE SCALE GENOMIC DNA]</scope>
    <source>
        <strain evidence="2 3">CS1</strain>
    </source>
</reference>
<evidence type="ECO:0000313" key="2">
    <source>
        <dbReference type="EMBL" id="TKR24333.1"/>
    </source>
</evidence>